<dbReference type="OrthoDB" id="9816400at2"/>
<evidence type="ECO:0000313" key="7">
    <source>
        <dbReference type="Proteomes" id="UP000001947"/>
    </source>
</evidence>
<proteinExistence type="predicted"/>
<dbReference type="SUPFAM" id="SSF69318">
    <property type="entry name" value="Integrin alpha N-terminal domain"/>
    <property type="match status" value="2"/>
</dbReference>
<dbReference type="Proteomes" id="UP000001947">
    <property type="component" value="Chromosome"/>
</dbReference>
<accession>Q21GA2</accession>
<keyword evidence="6" id="KW-0401">Integrin</keyword>
<dbReference type="GO" id="GO:0005576">
    <property type="term" value="C:extracellular region"/>
    <property type="evidence" value="ECO:0007669"/>
    <property type="project" value="UniProtKB-SubCell"/>
</dbReference>
<dbReference type="KEGG" id="sde:Sde_3020"/>
<evidence type="ECO:0000256" key="1">
    <source>
        <dbReference type="ARBA" id="ARBA00004613"/>
    </source>
</evidence>
<evidence type="ECO:0000313" key="6">
    <source>
        <dbReference type="EMBL" id="ABD82277.1"/>
    </source>
</evidence>
<comment type="subcellular location">
    <subcellularLocation>
        <location evidence="1">Secreted</location>
    </subcellularLocation>
</comment>
<dbReference type="InterPro" id="IPR022385">
    <property type="entry name" value="Rhs_assc_core"/>
</dbReference>
<dbReference type="STRING" id="203122.Sde_3020"/>
<dbReference type="Pfam" id="PF03534">
    <property type="entry name" value="SpvB"/>
    <property type="match status" value="1"/>
</dbReference>
<dbReference type="PANTHER" id="PTHR32305">
    <property type="match status" value="1"/>
</dbReference>
<dbReference type="Pfam" id="PF13517">
    <property type="entry name" value="FG-GAP_3"/>
    <property type="match status" value="1"/>
</dbReference>
<keyword evidence="3 5" id="KW-0732">Signal</keyword>
<evidence type="ECO:0000256" key="5">
    <source>
        <dbReference type="SAM" id="SignalP"/>
    </source>
</evidence>
<keyword evidence="7" id="KW-1185">Reference proteome</keyword>
<keyword evidence="4" id="KW-0843">Virulence</keyword>
<dbReference type="PANTHER" id="PTHR32305:SF15">
    <property type="entry name" value="PROTEIN RHSA-RELATED"/>
    <property type="match status" value="1"/>
</dbReference>
<dbReference type="GeneID" id="98614655"/>
<dbReference type="InterPro" id="IPR013517">
    <property type="entry name" value="FG-GAP"/>
</dbReference>
<dbReference type="InterPro" id="IPR028994">
    <property type="entry name" value="Integrin_alpha_N"/>
</dbReference>
<protein>
    <submittedName>
        <fullName evidence="6">Integrins alpha chain</fullName>
    </submittedName>
</protein>
<dbReference type="InterPro" id="IPR050708">
    <property type="entry name" value="T6SS_VgrG/RHS"/>
</dbReference>
<evidence type="ECO:0000256" key="2">
    <source>
        <dbReference type="ARBA" id="ARBA00022525"/>
    </source>
</evidence>
<dbReference type="NCBIfam" id="TIGR03696">
    <property type="entry name" value="Rhs_assc_core"/>
    <property type="match status" value="1"/>
</dbReference>
<name>Q21GA2_SACD2</name>
<dbReference type="HOGENOM" id="CLU_000852_0_0_6"/>
<keyword evidence="2" id="KW-0964">Secreted</keyword>
<dbReference type="RefSeq" id="WP_011469493.1">
    <property type="nucleotide sequence ID" value="NC_007912.1"/>
</dbReference>
<feature type="signal peptide" evidence="5">
    <location>
        <begin position="1"/>
        <end position="30"/>
    </location>
</feature>
<gene>
    <name evidence="6" type="ordered locus">Sde_3020</name>
</gene>
<evidence type="ECO:0000256" key="3">
    <source>
        <dbReference type="ARBA" id="ARBA00022729"/>
    </source>
</evidence>
<dbReference type="GO" id="GO:0005737">
    <property type="term" value="C:cytoplasm"/>
    <property type="evidence" value="ECO:0007669"/>
    <property type="project" value="InterPro"/>
</dbReference>
<dbReference type="GO" id="GO:0007229">
    <property type="term" value="P:integrin-mediated signaling pathway"/>
    <property type="evidence" value="ECO:0007669"/>
    <property type="project" value="UniProtKB-KW"/>
</dbReference>
<sequence length="2762" mass="303455">MIAFTKKQLGAFVRITVLTALCAICTPVFAGYLSSDETHSYDGSFNLVIDPAAWVENEDTDEKKTLSLYEARADLVANDPVFSEEILIVPELSKGTLNYSIFKSENGTYKYILKVCSDYMETTSGGLSYPRTICSATDSNAQNDFQSTVVKVDIPLDDSPDERLDLSDYDIYYGDFNGDGVSGDIYFYGRDVFVLIAGDISIPLNIQGPPSFVLNRLPSNFGYSQPELLDLDEGYLGSFTRATLNADYFSGDMNGDREEDYFIRGYQAGEPALTALQTEIGFPQFIVANIDTETRFDPSDRRNTIALQDYNLDGRMDLVLLSGVGGYVVDVIYSNSGGVVDEGYYTANSIDEMLSVNTRTANAFGTLGGEFKVSETGAATYTISVFTPAGTAGVTPSVSFSYSSQAANGIMGTGWSLNASSAITRCRQTKFIDGVSRPLTFTNEDRFCFDGMRLLKISGVYGESGSKYRTEIDSQVVVTLHGNASSSGSYFTAVKKDGTIQYFGRVPNEFIDSQASQIFPGGKVLTWGLSRSEDSIGNAIKYYYIQENGNNFRVDRIEYAFGSGGAANTVISFGYEGRPDVQKGYLAGIYTERSVRLSSVNVDNNVTSNKNVRNYHIYYNRDTSPVAEKDRSLVTAIQECVGTSCKEATKFSWGVVDGDLLAQAGGSPDIDLRLGSSISPTTQFQPIDINGDGELDVAWLVLTNNSSDVIGKNYDHELHYAISVFGTLTKQGFVDENGDLDGMVVEFDENERSFVGLQSLDYNADGHADVAIYRSRGAKGWNIHLAKPSKNGNWRLSSNSIHTGILDKEAIFIDVNGDGLTDALTESRVYLMEQNPEEEITSDRYYRFKPNGEELVYSGVERLERRDDMPLVCWSCPYGASYLTDDQEFRFHGFGDFNGDGRLDLLVGDYIERQERRESNGKILDVSYMREKLQIVVATDSGFESWLDLGVRVSGDYDHEDSDYFPESGISVGDINADGLTDVLYHNNGQVEVYLSRGVGFNSDPDSILALPEDKVIRLLDVNGDGLLDLVSESKSDSTTKFNVYHWDRTADQFVSESKQKVIWKGGANYVFSDVNGDSHTDLITFYDERLSIHYFESSHESFESIKSIDNAGAVTNVTYEPISTSGNYSALNLKTAVEEEEFLSCVVDSWQTGTYRVCNTFDVDEVEDFYRAVNEGLNIETQNKIQTAAPILQYAAPYYVVTQVSSPAPSVQITNDPLSPSGNKGIRSIDQYSRAAVSYFYGEAKMQAGGRGFLGFHRLVTKDEQTGIETATTYRQDFPYIGSPLSTIVYAPDGGVLSEAYNVYSSKKFSAGAGAAKISKTSVGVSAKTSGTQVLGPIVPYLSATYQLTYETQSGPNQNLSVVSLSEGVNALYECTSNTQGDCPQFTAASSLQKIANQTVTLNDVDINNNPTSSVQHLIGEDVHITTTTLNEYGTGRTFNLHGETFSFGDLGRLTKSTVTHDRNGETKTEFVEFDYYTSSDGLGHPGLLKSETSLPYQEGEEALISEILTTTYEYDGLGNVSTKAVSGWNGFSDELEVRETVTRFDSTGRFVESVRDPLGHEFDIVESRNEYGAPKSIKGINGVNTLKYYDVWGRETREEIVSLGRWTATQYKNCNSSPIACPSSAKTVVLNYDNGAGYSKVKAASFMDIAGREVRTTTLGLNGYVNVDKQYDVLGRLVRVSNPYFADEGPGYWTRTYFDLMGRATLVLEPGGATTRLSYSGNTTTYINALNQHKIEVKNAAGELKSIQDTIGSTLIYEYGVKGELLSTELLSAGQGPNNAGDIEISYGTIEGLCRQPTSDFQVVICYDGLGRKTAMWDPNKGFWQYAYNAFGELIRQTSANNTYVSNQYDLLGRPVSRVDYFADSTIEGNTRWYYDEYDNLGMQKVDNALLKPTAVVYTKGRLYEPGDPTDYLVKTLYDEFGQQVSTTQQIGDGDIYETRTKYDYTNGRVLAQYNALGDFVLRNGEAIESGVRNEYNEDGFLTQIYNIEDNALLYEVTQMDARGQLEQAKLANLVTINKSYNVASGLLNSQSANSGMYAQSITYKWDDVGNLIRRYNTSGALGTESHWRESYCYDRLNRLVKTDLLQNTDYQYGIHHAPDYTCPSSDRTHDVKYDFRGNITYKQDVGTYKYDLLSGGMRAGPNAVTSTIESNGTINYRYDANGNMLGDGARVFDYTTYDMVSKITKGQTEINFSYGPDRKRYYRKDEKKSAGGAVLSTEETWYLGNVEKVKLANGNIKWRRHLMGGTLHTYYTDADGNEITSDGQSSLVSTVDVHYILKDHLGSTDIILDASGTATSLMSFDAWGFRRSADSLENLSLSAAALFNSSITPKGFTGHEMLDSVGVIHMNGRIYYPRLGRFLQADPHVQAPDNTQSLNRYSYVMNNPLNATDPSGYFAVTLAAIVMTAMEVHIAIQIAVVAVMTTLQAYAAGASPGDAIGAGIVSAWSSIAFHAVGNHFNALGRTNEALNDMSITMFGRANSAFHSFGGNLLRGSQIAKQITAHAVIGGVTADLQGGKFGHGFISAGLTKGVMGSIGPNFGNVFARTSIAALVGGTTSRISGGKFANGAITAALGHLFNAEGGAGRTAKRAYYRVAMNVGGWFNDYPNARKAFNHYLDGNGAAVVYSGESELWTEFGVLRGIDHNIDVFYYEVENIINSLAPGDSASYAGVYSSHIDGASVSEDWYYTAGTTTLQTQVNLTIDLDSGGIPKVSGSVTHLWWDIYDWDRGKSTVVPTGKRLEDTTFQGLGDTFTQYSVKYEQW</sequence>
<feature type="chain" id="PRO_5004199868" evidence="5">
    <location>
        <begin position="31"/>
        <end position="2762"/>
    </location>
</feature>
<dbReference type="eggNOG" id="COG3209">
    <property type="taxonomic scope" value="Bacteria"/>
</dbReference>
<evidence type="ECO:0000256" key="4">
    <source>
        <dbReference type="ARBA" id="ARBA00023026"/>
    </source>
</evidence>
<dbReference type="InterPro" id="IPR003284">
    <property type="entry name" value="Sal_SpvB"/>
</dbReference>
<dbReference type="Gene3D" id="2.180.10.10">
    <property type="entry name" value="RHS repeat-associated core"/>
    <property type="match status" value="2"/>
</dbReference>
<reference evidence="6 7" key="1">
    <citation type="journal article" date="2008" name="PLoS Genet.">
        <title>Complete genome sequence of the complex carbohydrate-degrading marine bacterium, Saccharophagus degradans strain 2-40 T.</title>
        <authorList>
            <person name="Weiner R.M."/>
            <person name="Taylor L.E.II."/>
            <person name="Henrissat B."/>
            <person name="Hauser L."/>
            <person name="Land M."/>
            <person name="Coutinho P.M."/>
            <person name="Rancurel C."/>
            <person name="Saunders E.H."/>
            <person name="Longmire A.G."/>
            <person name="Zhang H."/>
            <person name="Bayer E.A."/>
            <person name="Gilbert H.J."/>
            <person name="Larimer F."/>
            <person name="Zhulin I.B."/>
            <person name="Ekborg N.A."/>
            <person name="Lamed R."/>
            <person name="Richardson P.M."/>
            <person name="Borovok I."/>
            <person name="Hutcheson S."/>
        </authorList>
    </citation>
    <scope>NUCLEOTIDE SEQUENCE [LARGE SCALE GENOMIC DNA]</scope>
    <source>
        <strain evidence="7">2-40 / ATCC 43961 / DSM 17024</strain>
    </source>
</reference>
<dbReference type="Gene3D" id="2.130.10.130">
    <property type="entry name" value="Integrin alpha, N-terminal"/>
    <property type="match status" value="1"/>
</dbReference>
<dbReference type="EMBL" id="CP000282">
    <property type="protein sequence ID" value="ABD82277.1"/>
    <property type="molecule type" value="Genomic_DNA"/>
</dbReference>
<organism evidence="6 7">
    <name type="scientific">Saccharophagus degradans (strain 2-40 / ATCC 43961 / DSM 17024)</name>
    <dbReference type="NCBI Taxonomy" id="203122"/>
    <lineage>
        <taxon>Bacteria</taxon>
        <taxon>Pseudomonadati</taxon>
        <taxon>Pseudomonadota</taxon>
        <taxon>Gammaproteobacteria</taxon>
        <taxon>Cellvibrionales</taxon>
        <taxon>Cellvibrionaceae</taxon>
        <taxon>Saccharophagus</taxon>
    </lineage>
</organism>